<evidence type="ECO:0000256" key="4">
    <source>
        <dbReference type="ARBA" id="ARBA00023163"/>
    </source>
</evidence>
<gene>
    <name evidence="6" type="ORF">AAF463_21400</name>
</gene>
<dbReference type="SUPFAM" id="SSF47413">
    <property type="entry name" value="lambda repressor-like DNA-binding domains"/>
    <property type="match status" value="1"/>
</dbReference>
<dbReference type="InterPro" id="IPR001761">
    <property type="entry name" value="Peripla_BP/Lac1_sug-bd_dom"/>
</dbReference>
<evidence type="ECO:0000256" key="2">
    <source>
        <dbReference type="ARBA" id="ARBA00023015"/>
    </source>
</evidence>
<evidence type="ECO:0000313" key="6">
    <source>
        <dbReference type="EMBL" id="XBV46720.1"/>
    </source>
</evidence>
<protein>
    <submittedName>
        <fullName evidence="6">LacI family DNA-binding transcriptional regulator</fullName>
    </submittedName>
</protein>
<geneLocation type="plasmid" evidence="6">
    <name>plasmindA</name>
</geneLocation>
<dbReference type="PANTHER" id="PTHR30146">
    <property type="entry name" value="LACI-RELATED TRANSCRIPTIONAL REPRESSOR"/>
    <property type="match status" value="1"/>
</dbReference>
<accession>A0AAU7U1F8</accession>
<dbReference type="CDD" id="cd01392">
    <property type="entry name" value="HTH_LacI"/>
    <property type="match status" value="1"/>
</dbReference>
<sequence>MTRTVKKATASDVALLAGVSKWTVSRAFMPGASISEKAREKVMRIAKELGYRPNLLARSLVKKKTHIIGVVIDELKNPHTLMILNEATQQLQRRGYMAMILNITDGEPYRSVMTQADQLQIDGILFLGTVLSAQLIALVEDMYNIPLVQLCRNTHAQGIDVVAIDGYAAGKQIAELLLAQGAQRFGFMQGPDTPTSHLLRKEGFEATLQQAGCQIDVLLKAGSYDRARSWQAMSDYLHQPDAPAIDALFCENDVLALGAMEAMRAAPTRPRIAVVGFDDIEEASAPGCQLTTFSQRIDLLIAEALNRLIDGRESADEHWRRGEMRVRRSHLRSP</sequence>
<dbReference type="AlphaFoldDB" id="A0AAU7U1F8"/>
<dbReference type="Pfam" id="PF00532">
    <property type="entry name" value="Peripla_BP_1"/>
    <property type="match status" value="1"/>
</dbReference>
<evidence type="ECO:0000259" key="5">
    <source>
        <dbReference type="PROSITE" id="PS50932"/>
    </source>
</evidence>
<dbReference type="GO" id="GO:0003700">
    <property type="term" value="F:DNA-binding transcription factor activity"/>
    <property type="evidence" value="ECO:0007669"/>
    <property type="project" value="TreeGrafter"/>
</dbReference>
<proteinExistence type="predicted"/>
<keyword evidence="3 6" id="KW-0238">DNA-binding</keyword>
<evidence type="ECO:0000256" key="1">
    <source>
        <dbReference type="ARBA" id="ARBA00022491"/>
    </source>
</evidence>
<dbReference type="Gene3D" id="1.10.260.40">
    <property type="entry name" value="lambda repressor-like DNA-binding domains"/>
    <property type="match status" value="1"/>
</dbReference>
<dbReference type="PROSITE" id="PS50932">
    <property type="entry name" value="HTH_LACI_2"/>
    <property type="match status" value="1"/>
</dbReference>
<keyword evidence="1" id="KW-0678">Repressor</keyword>
<name>A0AAU7U1F8_9GAMM</name>
<dbReference type="GO" id="GO:0000976">
    <property type="term" value="F:transcription cis-regulatory region binding"/>
    <property type="evidence" value="ECO:0007669"/>
    <property type="project" value="TreeGrafter"/>
</dbReference>
<organism evidence="6">
    <name type="scientific">Pantoea sp. BJ2</name>
    <dbReference type="NCBI Taxonomy" id="3141322"/>
    <lineage>
        <taxon>Bacteria</taxon>
        <taxon>Pseudomonadati</taxon>
        <taxon>Pseudomonadota</taxon>
        <taxon>Gammaproteobacteria</taxon>
        <taxon>Enterobacterales</taxon>
        <taxon>Erwiniaceae</taxon>
        <taxon>Pantoea</taxon>
    </lineage>
</organism>
<keyword evidence="2" id="KW-0805">Transcription regulation</keyword>
<dbReference type="Gene3D" id="3.40.50.2300">
    <property type="match status" value="2"/>
</dbReference>
<dbReference type="RefSeq" id="WP_350262023.1">
    <property type="nucleotide sequence ID" value="NZ_CP158293.1"/>
</dbReference>
<dbReference type="SUPFAM" id="SSF53822">
    <property type="entry name" value="Periplasmic binding protein-like I"/>
    <property type="match status" value="1"/>
</dbReference>
<keyword evidence="4" id="KW-0804">Transcription</keyword>
<dbReference type="Pfam" id="PF00356">
    <property type="entry name" value="LacI"/>
    <property type="match status" value="1"/>
</dbReference>
<dbReference type="InterPro" id="IPR000843">
    <property type="entry name" value="HTH_LacI"/>
</dbReference>
<reference evidence="6" key="1">
    <citation type="submission" date="2024-06" db="EMBL/GenBank/DDBJ databases">
        <title>Multiomics insights into the TNT degradation mechanism by Pantoea sp. BJ2 isolated from an ammunition destruction site.</title>
        <authorList>
            <person name="Luo J."/>
        </authorList>
    </citation>
    <scope>NUCLEOTIDE SEQUENCE</scope>
    <source>
        <strain evidence="6">BJ2</strain>
        <plasmid evidence="6">plasmindA</plasmid>
    </source>
</reference>
<dbReference type="SMART" id="SM00354">
    <property type="entry name" value="HTH_LACI"/>
    <property type="match status" value="1"/>
</dbReference>
<evidence type="ECO:0000256" key="3">
    <source>
        <dbReference type="ARBA" id="ARBA00023125"/>
    </source>
</evidence>
<dbReference type="InterPro" id="IPR010982">
    <property type="entry name" value="Lambda_DNA-bd_dom_sf"/>
</dbReference>
<feature type="domain" description="HTH lacI-type" evidence="5">
    <location>
        <begin position="8"/>
        <end position="62"/>
    </location>
</feature>
<dbReference type="PANTHER" id="PTHR30146:SF95">
    <property type="entry name" value="RIBOSE OPERON REPRESSOR"/>
    <property type="match status" value="1"/>
</dbReference>
<dbReference type="EMBL" id="CP158293">
    <property type="protein sequence ID" value="XBV46720.1"/>
    <property type="molecule type" value="Genomic_DNA"/>
</dbReference>
<dbReference type="CDD" id="cd06278">
    <property type="entry name" value="PBP1_LacI-like"/>
    <property type="match status" value="1"/>
</dbReference>
<keyword evidence="6" id="KW-0614">Plasmid</keyword>
<dbReference type="InterPro" id="IPR028082">
    <property type="entry name" value="Peripla_BP_I"/>
</dbReference>